<dbReference type="Pfam" id="PF07715">
    <property type="entry name" value="Plug"/>
    <property type="match status" value="1"/>
</dbReference>
<keyword evidence="9 16" id="KW-0675">Receptor</keyword>
<dbReference type="InterPro" id="IPR012910">
    <property type="entry name" value="Plug_dom"/>
</dbReference>
<feature type="domain" description="TonB-dependent receptor plug" evidence="15">
    <location>
        <begin position="51"/>
        <end position="161"/>
    </location>
</feature>
<dbReference type="RefSeq" id="WP_268153511.1">
    <property type="nucleotide sequence ID" value="NZ_JAPPUW010000023.1"/>
</dbReference>
<sequence length="694" mass="74235">MACRSAGLVGLSTILALGSAGAWAQSDEDELTLAYGDQRSVSIAAGSVQPLRQAPAVASVITAEAIQAMGAADLDEVLESVAGLHVGRAANQYMPLYIFRGIYSQFTSQVLVLQNGVPMTTLFVGNKGNVWAGYPVEHIARIELIRGPGSALYGADAFAGVINIITKSSADTPGTRVGLRGGSFGSADGWVLHGGKLGPLDVSAYLRVGSTDGARSLIDKDAARPAVTRAPGPINVGHDAVDGNLEVGQGAWRGRLGYKLRSHVGSGAGVASALDPVGKGRSERINGDLSWTEPRLAADWGAGLQASVLRYVEQATTNYVLLPAGTTLGPGNGFTDGLIGGPNKWERQLRLSGFATYTGFSGHSLRLGLGHDDLDLYKTTEYKNFNPNYSRIGTGSFADVTDFSDTLLKFMLPQRRRVDYAYAQDEWRFHPDWILTAGVRRDHYSDFGSTTNPRLALVWSAAYDLTAKLLYGQAFRAPSFNEQHSINNPVLGGNPAVKPEKIRTAEAALAWAPSEGLQLNLSLFRYAMRDIIRGAPNPAAPPANLIQNRGGQDGHGAELEAVWDASRSLRLTGNYAYQRSVDEATRLDAGYAPHQHAYVQADWAGVRGATLSAQINHVAGRCRPAGDARPPVRDYTTLDLSARTRLGASHWELAAMLRNVFNADAREPSLAGSGIVNDLPVVPRAAYVQAQYHY</sequence>
<reference evidence="16" key="1">
    <citation type="submission" date="2019-02" db="EMBL/GenBank/DDBJ databases">
        <title>Draft genome of the type strain Pelomonas aquatica CCUG 52575T.</title>
        <authorList>
            <person name="Gomila M."/>
            <person name="Lalucat J."/>
        </authorList>
    </citation>
    <scope>NUCLEOTIDE SEQUENCE</scope>
    <source>
        <strain evidence="16">CCUG 52575</strain>
    </source>
</reference>
<gene>
    <name evidence="16" type="ORF">EXJ73_15130</name>
</gene>
<dbReference type="PROSITE" id="PS52016">
    <property type="entry name" value="TONB_DEPENDENT_REC_3"/>
    <property type="match status" value="1"/>
</dbReference>
<dbReference type="EMBL" id="SGUG01000022">
    <property type="protein sequence ID" value="MDG0863794.1"/>
    <property type="molecule type" value="Genomic_DNA"/>
</dbReference>
<feature type="signal peptide" evidence="13">
    <location>
        <begin position="1"/>
        <end position="24"/>
    </location>
</feature>
<dbReference type="Proteomes" id="UP001152766">
    <property type="component" value="Unassembled WGS sequence"/>
</dbReference>
<comment type="subcellular location">
    <subcellularLocation>
        <location evidence="1 11">Cell outer membrane</location>
        <topology evidence="1 11">Multi-pass membrane protein</topology>
    </subcellularLocation>
</comment>
<dbReference type="GO" id="GO:0015344">
    <property type="term" value="F:siderophore uptake transmembrane transporter activity"/>
    <property type="evidence" value="ECO:0007669"/>
    <property type="project" value="TreeGrafter"/>
</dbReference>
<evidence type="ECO:0000256" key="1">
    <source>
        <dbReference type="ARBA" id="ARBA00004571"/>
    </source>
</evidence>
<feature type="chain" id="PRO_5040871022" evidence="13">
    <location>
        <begin position="25"/>
        <end position="694"/>
    </location>
</feature>
<evidence type="ECO:0000259" key="14">
    <source>
        <dbReference type="Pfam" id="PF00593"/>
    </source>
</evidence>
<evidence type="ECO:0000256" key="6">
    <source>
        <dbReference type="ARBA" id="ARBA00022729"/>
    </source>
</evidence>
<dbReference type="PANTHER" id="PTHR30069">
    <property type="entry name" value="TONB-DEPENDENT OUTER MEMBRANE RECEPTOR"/>
    <property type="match status" value="1"/>
</dbReference>
<evidence type="ECO:0000259" key="15">
    <source>
        <dbReference type="Pfam" id="PF07715"/>
    </source>
</evidence>
<protein>
    <submittedName>
        <fullName evidence="16">TonB-dependent receptor</fullName>
    </submittedName>
</protein>
<keyword evidence="7 12" id="KW-0798">TonB box</keyword>
<proteinExistence type="inferred from homology"/>
<keyword evidence="8 11" id="KW-0472">Membrane</keyword>
<keyword evidence="3 11" id="KW-0813">Transport</keyword>
<dbReference type="Gene3D" id="2.40.170.20">
    <property type="entry name" value="TonB-dependent receptor, beta-barrel domain"/>
    <property type="match status" value="1"/>
</dbReference>
<dbReference type="GO" id="GO:0044718">
    <property type="term" value="P:siderophore transmembrane transport"/>
    <property type="evidence" value="ECO:0007669"/>
    <property type="project" value="TreeGrafter"/>
</dbReference>
<evidence type="ECO:0000256" key="2">
    <source>
        <dbReference type="ARBA" id="ARBA00009810"/>
    </source>
</evidence>
<evidence type="ECO:0000313" key="16">
    <source>
        <dbReference type="EMBL" id="MDG0863794.1"/>
    </source>
</evidence>
<dbReference type="Gene3D" id="2.170.130.10">
    <property type="entry name" value="TonB-dependent receptor, plug domain"/>
    <property type="match status" value="1"/>
</dbReference>
<comment type="similarity">
    <text evidence="2 11 12">Belongs to the TonB-dependent receptor family.</text>
</comment>
<keyword evidence="10 11" id="KW-0998">Cell outer membrane</keyword>
<evidence type="ECO:0000256" key="5">
    <source>
        <dbReference type="ARBA" id="ARBA00022692"/>
    </source>
</evidence>
<keyword evidence="4 11" id="KW-1134">Transmembrane beta strand</keyword>
<evidence type="ECO:0000256" key="13">
    <source>
        <dbReference type="SAM" id="SignalP"/>
    </source>
</evidence>
<feature type="domain" description="TonB-dependent receptor-like beta-barrel" evidence="14">
    <location>
        <begin position="272"/>
        <end position="660"/>
    </location>
</feature>
<dbReference type="GO" id="GO:0009279">
    <property type="term" value="C:cell outer membrane"/>
    <property type="evidence" value="ECO:0007669"/>
    <property type="project" value="UniProtKB-SubCell"/>
</dbReference>
<keyword evidence="17" id="KW-1185">Reference proteome</keyword>
<dbReference type="InterPro" id="IPR039426">
    <property type="entry name" value="TonB-dep_rcpt-like"/>
</dbReference>
<organism evidence="16 17">
    <name type="scientific">Pelomonas aquatica</name>
    <dbReference type="NCBI Taxonomy" id="431058"/>
    <lineage>
        <taxon>Bacteria</taxon>
        <taxon>Pseudomonadati</taxon>
        <taxon>Pseudomonadota</taxon>
        <taxon>Betaproteobacteria</taxon>
        <taxon>Burkholderiales</taxon>
        <taxon>Sphaerotilaceae</taxon>
        <taxon>Roseateles</taxon>
    </lineage>
</organism>
<dbReference type="InterPro" id="IPR037066">
    <property type="entry name" value="Plug_dom_sf"/>
</dbReference>
<evidence type="ECO:0000256" key="12">
    <source>
        <dbReference type="RuleBase" id="RU003357"/>
    </source>
</evidence>
<dbReference type="InterPro" id="IPR036942">
    <property type="entry name" value="Beta-barrel_TonB_sf"/>
</dbReference>
<evidence type="ECO:0000313" key="17">
    <source>
        <dbReference type="Proteomes" id="UP001152766"/>
    </source>
</evidence>
<comment type="caution">
    <text evidence="16">The sequence shown here is derived from an EMBL/GenBank/DDBJ whole genome shotgun (WGS) entry which is preliminary data.</text>
</comment>
<dbReference type="PANTHER" id="PTHR30069:SF29">
    <property type="entry name" value="HEMOGLOBIN AND HEMOGLOBIN-HAPTOGLOBIN-BINDING PROTEIN 1-RELATED"/>
    <property type="match status" value="1"/>
</dbReference>
<evidence type="ECO:0000256" key="9">
    <source>
        <dbReference type="ARBA" id="ARBA00023170"/>
    </source>
</evidence>
<dbReference type="CDD" id="cd01347">
    <property type="entry name" value="ligand_gated_channel"/>
    <property type="match status" value="1"/>
</dbReference>
<evidence type="ECO:0000256" key="11">
    <source>
        <dbReference type="PROSITE-ProRule" id="PRU01360"/>
    </source>
</evidence>
<name>A0A9X4LJ32_9BURK</name>
<evidence type="ECO:0000256" key="4">
    <source>
        <dbReference type="ARBA" id="ARBA00022452"/>
    </source>
</evidence>
<evidence type="ECO:0000256" key="7">
    <source>
        <dbReference type="ARBA" id="ARBA00023077"/>
    </source>
</evidence>
<evidence type="ECO:0000256" key="8">
    <source>
        <dbReference type="ARBA" id="ARBA00023136"/>
    </source>
</evidence>
<dbReference type="SUPFAM" id="SSF56935">
    <property type="entry name" value="Porins"/>
    <property type="match status" value="1"/>
</dbReference>
<keyword evidence="5 11" id="KW-0812">Transmembrane</keyword>
<accession>A0A9X4LJ32</accession>
<dbReference type="Pfam" id="PF00593">
    <property type="entry name" value="TonB_dep_Rec_b-barrel"/>
    <property type="match status" value="1"/>
</dbReference>
<evidence type="ECO:0000256" key="3">
    <source>
        <dbReference type="ARBA" id="ARBA00022448"/>
    </source>
</evidence>
<dbReference type="InterPro" id="IPR000531">
    <property type="entry name" value="Beta-barrel_TonB"/>
</dbReference>
<keyword evidence="6 13" id="KW-0732">Signal</keyword>
<dbReference type="AlphaFoldDB" id="A0A9X4LJ32"/>
<evidence type="ECO:0000256" key="10">
    <source>
        <dbReference type="ARBA" id="ARBA00023237"/>
    </source>
</evidence>